<dbReference type="OrthoDB" id="286404at2"/>
<dbReference type="SUPFAM" id="SSF51735">
    <property type="entry name" value="NAD(P)-binding Rossmann-fold domains"/>
    <property type="match status" value="1"/>
</dbReference>
<dbReference type="STRING" id="310781.SAMN05216259_11772"/>
<proteinExistence type="inferred from homology"/>
<dbReference type="PRINTS" id="PR00081">
    <property type="entry name" value="GDHRDH"/>
</dbReference>
<gene>
    <name evidence="4" type="ORF">SAMN05216259_11772</name>
</gene>
<keyword evidence="5" id="KW-1185">Reference proteome</keyword>
<dbReference type="Gene3D" id="3.40.50.720">
    <property type="entry name" value="NAD(P)-binding Rossmann-like Domain"/>
    <property type="match status" value="1"/>
</dbReference>
<evidence type="ECO:0000256" key="1">
    <source>
        <dbReference type="ARBA" id="ARBA00006484"/>
    </source>
</evidence>
<accession>A0A1H0Q1C6</accession>
<dbReference type="RefSeq" id="WP_093787681.1">
    <property type="nucleotide sequence ID" value="NZ_FNIE01000017.1"/>
</dbReference>
<comment type="similarity">
    <text evidence="1">Belongs to the short-chain dehydrogenases/reductases (SDR) family.</text>
</comment>
<dbReference type="InterPro" id="IPR020904">
    <property type="entry name" value="Sc_DH/Rdtase_CS"/>
</dbReference>
<dbReference type="FunFam" id="3.40.50.720:FF:000084">
    <property type="entry name" value="Short-chain dehydrogenase reductase"/>
    <property type="match status" value="1"/>
</dbReference>
<dbReference type="PROSITE" id="PS00061">
    <property type="entry name" value="ADH_SHORT"/>
    <property type="match status" value="1"/>
</dbReference>
<dbReference type="PANTHER" id="PTHR43639:SF1">
    <property type="entry name" value="SHORT-CHAIN DEHYDROGENASE_REDUCTASE FAMILY PROTEIN"/>
    <property type="match status" value="1"/>
</dbReference>
<sequence>MLDYRGEHEGTRVVVTGAAGVFGTWIAEAFAAAGADLLLTDARPGPLAALADRLGARHVVADLADPDGLRAAGAALADTWTSPDVLVNNAGLYSRTPIAETGPEQVRRILDVNVTALFELSRQAIASMVSAGVAGRIVNISSGAAVRPGAGGSVYAASKAAVESLTRGMALEVARYGIRVNSVQPGFAPGSEVNPLSGDHIAGMRARIPLGRTSGPRDAAAAVLWLASDEASFVTGTTLAVDGGRTAGDYTPPRADDIPAGTNGVRR</sequence>
<dbReference type="CDD" id="cd05233">
    <property type="entry name" value="SDR_c"/>
    <property type="match status" value="1"/>
</dbReference>
<dbReference type="Pfam" id="PF13561">
    <property type="entry name" value="adh_short_C2"/>
    <property type="match status" value="1"/>
</dbReference>
<dbReference type="InterPro" id="IPR002347">
    <property type="entry name" value="SDR_fam"/>
</dbReference>
<dbReference type="PANTHER" id="PTHR43639">
    <property type="entry name" value="OXIDOREDUCTASE, SHORT-CHAIN DEHYDROGENASE/REDUCTASE FAMILY (AFU_ORTHOLOGUE AFUA_5G02870)"/>
    <property type="match status" value="1"/>
</dbReference>
<dbReference type="AlphaFoldDB" id="A0A1H0Q1C6"/>
<dbReference type="GO" id="GO:0016491">
    <property type="term" value="F:oxidoreductase activity"/>
    <property type="evidence" value="ECO:0007669"/>
    <property type="project" value="UniProtKB-KW"/>
</dbReference>
<reference evidence="4 5" key="1">
    <citation type="submission" date="2016-10" db="EMBL/GenBank/DDBJ databases">
        <authorList>
            <person name="de Groot N.N."/>
        </authorList>
    </citation>
    <scope>NUCLEOTIDE SEQUENCE [LARGE SCALE GENOMIC DNA]</scope>
    <source>
        <strain evidence="4 5">CGMCC 4.2022</strain>
    </source>
</reference>
<organism evidence="4 5">
    <name type="scientific">Actinacidiphila guanduensis</name>
    <dbReference type="NCBI Taxonomy" id="310781"/>
    <lineage>
        <taxon>Bacteria</taxon>
        <taxon>Bacillati</taxon>
        <taxon>Actinomycetota</taxon>
        <taxon>Actinomycetes</taxon>
        <taxon>Kitasatosporales</taxon>
        <taxon>Streptomycetaceae</taxon>
        <taxon>Actinacidiphila</taxon>
    </lineage>
</organism>
<keyword evidence="2" id="KW-0560">Oxidoreductase</keyword>
<evidence type="ECO:0000256" key="2">
    <source>
        <dbReference type="ARBA" id="ARBA00023002"/>
    </source>
</evidence>
<dbReference type="Proteomes" id="UP000199341">
    <property type="component" value="Unassembled WGS sequence"/>
</dbReference>
<dbReference type="InterPro" id="IPR036291">
    <property type="entry name" value="NAD(P)-bd_dom_sf"/>
</dbReference>
<dbReference type="EMBL" id="FNIE01000017">
    <property type="protein sequence ID" value="SDP10526.1"/>
    <property type="molecule type" value="Genomic_DNA"/>
</dbReference>
<evidence type="ECO:0000256" key="3">
    <source>
        <dbReference type="SAM" id="MobiDB-lite"/>
    </source>
</evidence>
<evidence type="ECO:0000313" key="5">
    <source>
        <dbReference type="Proteomes" id="UP000199341"/>
    </source>
</evidence>
<dbReference type="PRINTS" id="PR00080">
    <property type="entry name" value="SDRFAMILY"/>
</dbReference>
<evidence type="ECO:0000313" key="4">
    <source>
        <dbReference type="EMBL" id="SDP10526.1"/>
    </source>
</evidence>
<protein>
    <submittedName>
        <fullName evidence="4">3-oxoacyl-[acyl-carrier protein] reductase</fullName>
    </submittedName>
</protein>
<feature type="region of interest" description="Disordered" evidence="3">
    <location>
        <begin position="244"/>
        <end position="267"/>
    </location>
</feature>
<name>A0A1H0Q1C6_9ACTN</name>